<comment type="caution">
    <text evidence="1">The sequence shown here is derived from an EMBL/GenBank/DDBJ whole genome shotgun (WGS) entry which is preliminary data.</text>
</comment>
<dbReference type="PANTHER" id="PTHR36849:SF1">
    <property type="entry name" value="CYTOPLASMIC PROTEIN"/>
    <property type="match status" value="1"/>
</dbReference>
<gene>
    <name evidence="1" type="ORF">EDL96_01720</name>
</gene>
<dbReference type="EMBL" id="RKMF01000002">
    <property type="protein sequence ID" value="ROZ64598.1"/>
    <property type="molecule type" value="Genomic_DNA"/>
</dbReference>
<keyword evidence="2" id="KW-1185">Reference proteome</keyword>
<sequence length="116" mass="13314">MTEIVTKRVREEPSDDDGQRLLVDRLWPRGVTKEQAALDGHPKDVAPSNELRKWFHGGGSFEEFADKYRAELDDSQAAADFVQEIKQLPKVTLLYGAKDTQQNHAEVLKQWLEEHL</sequence>
<dbReference type="OrthoDB" id="9790745at2"/>
<reference evidence="1 2" key="1">
    <citation type="submission" date="2018-10" db="EMBL/GenBank/DDBJ databases">
        <title>Kocuria sp. M5W7-7, whole genome shotgun sequence.</title>
        <authorList>
            <person name="Tuo L."/>
        </authorList>
    </citation>
    <scope>NUCLEOTIDE SEQUENCE [LARGE SCALE GENOMIC DNA]</scope>
    <source>
        <strain evidence="1 2">M5W7-7</strain>
    </source>
</reference>
<dbReference type="Pfam" id="PF22752">
    <property type="entry name" value="DUF488-N3i"/>
    <property type="match status" value="1"/>
</dbReference>
<dbReference type="InterPro" id="IPR052552">
    <property type="entry name" value="YeaO-like"/>
</dbReference>
<name>A0A3N3ZZM0_9MICC</name>
<dbReference type="PANTHER" id="PTHR36849">
    <property type="entry name" value="CYTOPLASMIC PROTEIN-RELATED"/>
    <property type="match status" value="1"/>
</dbReference>
<evidence type="ECO:0000313" key="2">
    <source>
        <dbReference type="Proteomes" id="UP000270616"/>
    </source>
</evidence>
<accession>A0A3N3ZZM0</accession>
<dbReference type="AlphaFoldDB" id="A0A3N3ZZM0"/>
<organism evidence="1 2">
    <name type="scientific">Kocuria soli</name>
    <dbReference type="NCBI Taxonomy" id="2485125"/>
    <lineage>
        <taxon>Bacteria</taxon>
        <taxon>Bacillati</taxon>
        <taxon>Actinomycetota</taxon>
        <taxon>Actinomycetes</taxon>
        <taxon>Micrococcales</taxon>
        <taxon>Micrococcaceae</taxon>
        <taxon>Kocuria</taxon>
    </lineage>
</organism>
<proteinExistence type="predicted"/>
<protein>
    <submittedName>
        <fullName evidence="1">DUF488 family protein</fullName>
    </submittedName>
</protein>
<evidence type="ECO:0000313" key="1">
    <source>
        <dbReference type="EMBL" id="ROZ64598.1"/>
    </source>
</evidence>
<dbReference type="Proteomes" id="UP000270616">
    <property type="component" value="Unassembled WGS sequence"/>
</dbReference>
<dbReference type="RefSeq" id="WP_123823820.1">
    <property type="nucleotide sequence ID" value="NZ_RKMF01000002.1"/>
</dbReference>